<gene>
    <name evidence="1" type="ORF">A2U01_0013156</name>
</gene>
<dbReference type="Proteomes" id="UP000265520">
    <property type="component" value="Unassembled WGS sequence"/>
</dbReference>
<reference evidence="1 2" key="1">
    <citation type="journal article" date="2018" name="Front. Plant Sci.">
        <title>Red Clover (Trifolium pratense) and Zigzag Clover (T. medium) - A Picture of Genomic Similarities and Differences.</title>
        <authorList>
            <person name="Dluhosova J."/>
            <person name="Istvanek J."/>
            <person name="Nedelnik J."/>
            <person name="Repkova J."/>
        </authorList>
    </citation>
    <scope>NUCLEOTIDE SEQUENCE [LARGE SCALE GENOMIC DNA]</scope>
    <source>
        <strain evidence="2">cv. 10/8</strain>
        <tissue evidence="1">Leaf</tissue>
    </source>
</reference>
<evidence type="ECO:0000313" key="2">
    <source>
        <dbReference type="Proteomes" id="UP000265520"/>
    </source>
</evidence>
<protein>
    <submittedName>
        <fullName evidence="1">APO protein 4 mitochondrial-like</fullName>
    </submittedName>
</protein>
<accession>A0A392MXF6</accession>
<sequence>GYSMALRKVFWNDILLYEKLGGYCFGNCGRFYATKVDLRKLRPMIVKRIEKRSQFYPVRDMIPVANEVLLARNVLIHGVSTLLNSFPLMACK</sequence>
<proteinExistence type="predicted"/>
<comment type="caution">
    <text evidence="1">The sequence shown here is derived from an EMBL/GenBank/DDBJ whole genome shotgun (WGS) entry which is preliminary data.</text>
</comment>
<evidence type="ECO:0000313" key="1">
    <source>
        <dbReference type="EMBL" id="MCH92220.1"/>
    </source>
</evidence>
<organism evidence="1 2">
    <name type="scientific">Trifolium medium</name>
    <dbReference type="NCBI Taxonomy" id="97028"/>
    <lineage>
        <taxon>Eukaryota</taxon>
        <taxon>Viridiplantae</taxon>
        <taxon>Streptophyta</taxon>
        <taxon>Embryophyta</taxon>
        <taxon>Tracheophyta</taxon>
        <taxon>Spermatophyta</taxon>
        <taxon>Magnoliopsida</taxon>
        <taxon>eudicotyledons</taxon>
        <taxon>Gunneridae</taxon>
        <taxon>Pentapetalae</taxon>
        <taxon>rosids</taxon>
        <taxon>fabids</taxon>
        <taxon>Fabales</taxon>
        <taxon>Fabaceae</taxon>
        <taxon>Papilionoideae</taxon>
        <taxon>50 kb inversion clade</taxon>
        <taxon>NPAAA clade</taxon>
        <taxon>Hologalegina</taxon>
        <taxon>IRL clade</taxon>
        <taxon>Trifolieae</taxon>
        <taxon>Trifolium</taxon>
    </lineage>
</organism>
<dbReference type="AlphaFoldDB" id="A0A392MXF6"/>
<feature type="non-terminal residue" evidence="1">
    <location>
        <position position="1"/>
    </location>
</feature>
<dbReference type="EMBL" id="LXQA010022168">
    <property type="protein sequence ID" value="MCH92220.1"/>
    <property type="molecule type" value="Genomic_DNA"/>
</dbReference>
<keyword evidence="2" id="KW-1185">Reference proteome</keyword>
<name>A0A392MXF6_9FABA</name>